<dbReference type="RefSeq" id="WP_041016563.1">
    <property type="nucleotide sequence ID" value="NZ_CCEJ010000001.1"/>
</dbReference>
<evidence type="ECO:0000256" key="6">
    <source>
        <dbReference type="ARBA" id="ARBA00035197"/>
    </source>
</evidence>
<keyword evidence="3 7" id="KW-0694">RNA-binding</keyword>
<dbReference type="InterPro" id="IPR057268">
    <property type="entry name" value="Ribosomal_L18"/>
</dbReference>
<evidence type="ECO:0000256" key="7">
    <source>
        <dbReference type="HAMAP-Rule" id="MF_01337"/>
    </source>
</evidence>
<dbReference type="Pfam" id="PF00861">
    <property type="entry name" value="Ribosomal_L18p"/>
    <property type="match status" value="1"/>
</dbReference>
<comment type="subunit">
    <text evidence="7">Part of the 50S ribosomal subunit; part of the 5S rRNA/L5/L18/L25 subcomplex. Contacts the 5S and 23S rRNAs.</text>
</comment>
<name>A0A090D0G7_9BACT</name>
<evidence type="ECO:0000256" key="5">
    <source>
        <dbReference type="ARBA" id="ARBA00023274"/>
    </source>
</evidence>
<protein>
    <recommendedName>
        <fullName evidence="6 7">Large ribosomal subunit protein uL18</fullName>
    </recommendedName>
</protein>
<dbReference type="EMBL" id="CCEJ010000001">
    <property type="protein sequence ID" value="CDR33068.1"/>
    <property type="molecule type" value="Genomic_DNA"/>
</dbReference>
<comment type="caution">
    <text evidence="8">The sequence shown here is derived from an EMBL/GenBank/DDBJ whole genome shotgun (WGS) entry which is preliminary data.</text>
</comment>
<dbReference type="eggNOG" id="COG0256">
    <property type="taxonomic scope" value="Bacteria"/>
</dbReference>
<accession>A0A090D0G7</accession>
<evidence type="ECO:0000256" key="3">
    <source>
        <dbReference type="ARBA" id="ARBA00022884"/>
    </source>
</evidence>
<keyword evidence="5 7" id="KW-0687">Ribonucleoprotein</keyword>
<dbReference type="SUPFAM" id="SSF53137">
    <property type="entry name" value="Translational machinery components"/>
    <property type="match status" value="1"/>
</dbReference>
<keyword evidence="9" id="KW-1185">Reference proteome</keyword>
<dbReference type="CDD" id="cd00432">
    <property type="entry name" value="Ribosomal_L18_L5e"/>
    <property type="match status" value="1"/>
</dbReference>
<dbReference type="HAMAP" id="MF_01337_B">
    <property type="entry name" value="Ribosomal_uL18_B"/>
    <property type="match status" value="1"/>
</dbReference>
<dbReference type="PANTHER" id="PTHR12899">
    <property type="entry name" value="39S RIBOSOMAL PROTEIN L18, MITOCHONDRIAL"/>
    <property type="match status" value="1"/>
</dbReference>
<comment type="function">
    <text evidence="7">This is one of the proteins that bind and probably mediate the attachment of the 5S RNA into the large ribosomal subunit, where it forms part of the central protuberance.</text>
</comment>
<dbReference type="AlphaFoldDB" id="A0A090D0G7"/>
<dbReference type="GO" id="GO:0008097">
    <property type="term" value="F:5S rRNA binding"/>
    <property type="evidence" value="ECO:0007669"/>
    <property type="project" value="TreeGrafter"/>
</dbReference>
<dbReference type="InterPro" id="IPR004389">
    <property type="entry name" value="Ribosomal_uL18_bac-type"/>
</dbReference>
<evidence type="ECO:0000256" key="2">
    <source>
        <dbReference type="ARBA" id="ARBA00022730"/>
    </source>
</evidence>
<dbReference type="STRING" id="1437425.CSEC_0229"/>
<evidence type="ECO:0000256" key="1">
    <source>
        <dbReference type="ARBA" id="ARBA00007116"/>
    </source>
</evidence>
<dbReference type="GO" id="GO:0022625">
    <property type="term" value="C:cytosolic large ribosomal subunit"/>
    <property type="evidence" value="ECO:0007669"/>
    <property type="project" value="TreeGrafter"/>
</dbReference>
<evidence type="ECO:0000256" key="4">
    <source>
        <dbReference type="ARBA" id="ARBA00022980"/>
    </source>
</evidence>
<keyword evidence="4 7" id="KW-0689">Ribosomal protein</keyword>
<reference evidence="8" key="1">
    <citation type="submission" date="2013-12" db="EMBL/GenBank/DDBJ databases">
        <authorList>
            <person name="Linke B."/>
        </authorList>
    </citation>
    <scope>NUCLEOTIDE SEQUENCE [LARGE SCALE GENOMIC DNA]</scope>
    <source>
        <strain evidence="8">CRIB-18</strain>
    </source>
</reference>
<dbReference type="FunFam" id="3.30.420.100:FF:000001">
    <property type="entry name" value="50S ribosomal protein L18"/>
    <property type="match status" value="1"/>
</dbReference>
<dbReference type="NCBIfam" id="TIGR00060">
    <property type="entry name" value="L18_bact"/>
    <property type="match status" value="1"/>
</dbReference>
<evidence type="ECO:0000313" key="9">
    <source>
        <dbReference type="Proteomes" id="UP000031552"/>
    </source>
</evidence>
<dbReference type="InterPro" id="IPR005484">
    <property type="entry name" value="Ribosomal_uL18_bac/plant/anim"/>
</dbReference>
<dbReference type="GO" id="GO:0003735">
    <property type="term" value="F:structural constituent of ribosome"/>
    <property type="evidence" value="ECO:0007669"/>
    <property type="project" value="InterPro"/>
</dbReference>
<reference evidence="8" key="2">
    <citation type="submission" date="2014-09" db="EMBL/GenBank/DDBJ databases">
        <title>Criblamydia sequanensis harbors a mega-plasmid encoding arsenite resistance.</title>
        <authorList>
            <person name="Bertelli C."/>
            <person name="Goesmann A."/>
            <person name="Greub G."/>
        </authorList>
    </citation>
    <scope>NUCLEOTIDE SEQUENCE [LARGE SCALE GENOMIC DNA]</scope>
    <source>
        <strain evidence="8">CRIB-18</strain>
    </source>
</reference>
<dbReference type="Proteomes" id="UP000031552">
    <property type="component" value="Unassembled WGS sequence"/>
</dbReference>
<dbReference type="GO" id="GO:0006412">
    <property type="term" value="P:translation"/>
    <property type="evidence" value="ECO:0007669"/>
    <property type="project" value="UniProtKB-UniRule"/>
</dbReference>
<sequence length="123" mass="13676">MNHSRVKNNQKRLKRAIRVRKHLRGTSVKPRLSVIKSNKHLQVQLIDDDAGKTLCSMSTLNAEFKGTDLGKKSKAAAAKMGEIIADKAISLNIREVIFDRGPSKYHGILAELADAARNRGLQF</sequence>
<dbReference type="Gene3D" id="3.30.420.100">
    <property type="match status" value="1"/>
</dbReference>
<keyword evidence="2 7" id="KW-0699">rRNA-binding</keyword>
<proteinExistence type="inferred from homology"/>
<dbReference type="PANTHER" id="PTHR12899:SF3">
    <property type="entry name" value="LARGE RIBOSOMAL SUBUNIT PROTEIN UL18M"/>
    <property type="match status" value="1"/>
</dbReference>
<gene>
    <name evidence="7 8" type="primary">rplR</name>
    <name evidence="8" type="ORF">CSEC_0229</name>
</gene>
<comment type="similarity">
    <text evidence="1 7">Belongs to the universal ribosomal protein uL18 family.</text>
</comment>
<organism evidence="8 9">
    <name type="scientific">Candidatus Criblamydia sequanensis CRIB-18</name>
    <dbReference type="NCBI Taxonomy" id="1437425"/>
    <lineage>
        <taxon>Bacteria</taxon>
        <taxon>Pseudomonadati</taxon>
        <taxon>Chlamydiota</taxon>
        <taxon>Chlamydiia</taxon>
        <taxon>Parachlamydiales</taxon>
        <taxon>Candidatus Criblamydiaceae</taxon>
        <taxon>Candidatus Criblamydia</taxon>
    </lineage>
</organism>
<dbReference type="OrthoDB" id="9810939at2"/>
<evidence type="ECO:0000313" key="8">
    <source>
        <dbReference type="EMBL" id="CDR33068.1"/>
    </source>
</evidence>